<evidence type="ECO:0000313" key="1">
    <source>
        <dbReference type="EMBL" id="GAI94953.1"/>
    </source>
</evidence>
<reference evidence="1" key="1">
    <citation type="journal article" date="2014" name="Front. Microbiol.">
        <title>High frequency of phylogenetically diverse reductive dehalogenase-homologous genes in deep subseafloor sedimentary metagenomes.</title>
        <authorList>
            <person name="Kawai M."/>
            <person name="Futagami T."/>
            <person name="Toyoda A."/>
            <person name="Takaki Y."/>
            <person name="Nishi S."/>
            <person name="Hori S."/>
            <person name="Arai W."/>
            <person name="Tsubouchi T."/>
            <person name="Morono Y."/>
            <person name="Uchiyama I."/>
            <person name="Ito T."/>
            <person name="Fujiyama A."/>
            <person name="Inagaki F."/>
            <person name="Takami H."/>
        </authorList>
    </citation>
    <scope>NUCLEOTIDE SEQUENCE</scope>
    <source>
        <strain evidence="1">Expedition CK06-06</strain>
    </source>
</reference>
<organism evidence="1">
    <name type="scientific">marine sediment metagenome</name>
    <dbReference type="NCBI Taxonomy" id="412755"/>
    <lineage>
        <taxon>unclassified sequences</taxon>
        <taxon>metagenomes</taxon>
        <taxon>ecological metagenomes</taxon>
    </lineage>
</organism>
<dbReference type="EMBL" id="BARW01022043">
    <property type="protein sequence ID" value="GAI94953.1"/>
    <property type="molecule type" value="Genomic_DNA"/>
</dbReference>
<gene>
    <name evidence="1" type="ORF">S12H4_36909</name>
</gene>
<dbReference type="SUPFAM" id="SSF52499">
    <property type="entry name" value="Isochorismatase-like hydrolases"/>
    <property type="match status" value="1"/>
</dbReference>
<comment type="caution">
    <text evidence="1">The sequence shown here is derived from an EMBL/GenBank/DDBJ whole genome shotgun (WGS) entry which is preliminary data.</text>
</comment>
<evidence type="ECO:0008006" key="2">
    <source>
        <dbReference type="Google" id="ProtNLM"/>
    </source>
</evidence>
<protein>
    <recommendedName>
        <fullName evidence="2">Isochorismatase-like domain-containing protein</fullName>
    </recommendedName>
</protein>
<sequence>MEFDDIIPEEDLQAYRKEKHGQLMGFGKRPCLMAIDLTYAFVDPSFALTSGAMASQAVEKIKGLLDKARGKEMPIIYIKGIHNQ</sequence>
<dbReference type="InterPro" id="IPR036380">
    <property type="entry name" value="Isochorismatase-like_sf"/>
</dbReference>
<name>X1SPW9_9ZZZZ</name>
<accession>X1SPW9</accession>
<dbReference type="Gene3D" id="3.40.50.850">
    <property type="entry name" value="Isochorismatase-like"/>
    <property type="match status" value="1"/>
</dbReference>
<dbReference type="AlphaFoldDB" id="X1SPW9"/>
<proteinExistence type="predicted"/>